<sequence length="317" mass="33391">MARWKIAGVGVVAALVLTGCAGADGAVTEDKVVAAGKTVDLSPQQNRVVAEKVDAIAAKVPEEIRKSGKLVVAGSAGTAPPLRFYATDDKTVIGVETDIAVLVAGVLGLEPQLEVTSWENLFVGLDSGAYPLGLSNITVTEARKEKYDFATYRLDTLAFEARKGGSWKVKGPEDVAGKVIAVSSGTNQEKILVAWSKQNEAKGLKPTDIKYYQNSADYYLALESGRIDAYLGPNPTSAYHVATSGKTEVIGSFSGGGEIQGKIAATTKKGSGLVEPVNEALNHLIKNGKYAEVLDRWGLSNEAVEKSEINPPGLPKS</sequence>
<dbReference type="SMART" id="SM00062">
    <property type="entry name" value="PBPb"/>
    <property type="match status" value="1"/>
</dbReference>
<evidence type="ECO:0000259" key="3">
    <source>
        <dbReference type="SMART" id="SM00062"/>
    </source>
</evidence>
<gene>
    <name evidence="4" type="ORF">DFJ66_7067</name>
</gene>
<keyword evidence="1 2" id="KW-0732">Signal</keyword>
<dbReference type="OrthoDB" id="4633994at2"/>
<dbReference type="PANTHER" id="PTHR35936">
    <property type="entry name" value="MEMBRANE-BOUND LYTIC MUREIN TRANSGLYCOSYLASE F"/>
    <property type="match status" value="1"/>
</dbReference>
<keyword evidence="5" id="KW-1185">Reference proteome</keyword>
<dbReference type="EMBL" id="RBXR01000001">
    <property type="protein sequence ID" value="RKT73730.1"/>
    <property type="molecule type" value="Genomic_DNA"/>
</dbReference>
<dbReference type="PROSITE" id="PS51257">
    <property type="entry name" value="PROKAR_LIPOPROTEIN"/>
    <property type="match status" value="1"/>
</dbReference>
<name>A0A495XHC0_9PSEU</name>
<feature type="chain" id="PRO_5019813642" evidence="2">
    <location>
        <begin position="24"/>
        <end position="317"/>
    </location>
</feature>
<dbReference type="SUPFAM" id="SSF53850">
    <property type="entry name" value="Periplasmic binding protein-like II"/>
    <property type="match status" value="1"/>
</dbReference>
<dbReference type="InterPro" id="IPR001638">
    <property type="entry name" value="Solute-binding_3/MltF_N"/>
</dbReference>
<evidence type="ECO:0000313" key="5">
    <source>
        <dbReference type="Proteomes" id="UP000272729"/>
    </source>
</evidence>
<protein>
    <submittedName>
        <fullName evidence="4">Amino acid ABC transporter substrate-binding protein (PAAT family)</fullName>
    </submittedName>
</protein>
<evidence type="ECO:0000256" key="2">
    <source>
        <dbReference type="SAM" id="SignalP"/>
    </source>
</evidence>
<reference evidence="4 5" key="1">
    <citation type="submission" date="2018-10" db="EMBL/GenBank/DDBJ databases">
        <title>Sequencing the genomes of 1000 actinobacteria strains.</title>
        <authorList>
            <person name="Klenk H.-P."/>
        </authorList>
    </citation>
    <scope>NUCLEOTIDE SEQUENCE [LARGE SCALE GENOMIC DNA]</scope>
    <source>
        <strain evidence="4 5">DSM 43911</strain>
    </source>
</reference>
<accession>A0A495XHC0</accession>
<feature type="domain" description="Solute-binding protein family 3/N-terminal" evidence="3">
    <location>
        <begin position="70"/>
        <end position="301"/>
    </location>
</feature>
<dbReference type="Proteomes" id="UP000272729">
    <property type="component" value="Unassembled WGS sequence"/>
</dbReference>
<evidence type="ECO:0000256" key="1">
    <source>
        <dbReference type="ARBA" id="ARBA00022729"/>
    </source>
</evidence>
<dbReference type="PANTHER" id="PTHR35936:SF19">
    <property type="entry name" value="AMINO-ACID-BINDING PROTEIN YXEM-RELATED"/>
    <property type="match status" value="1"/>
</dbReference>
<proteinExistence type="predicted"/>
<comment type="caution">
    <text evidence="4">The sequence shown here is derived from an EMBL/GenBank/DDBJ whole genome shotgun (WGS) entry which is preliminary data.</text>
</comment>
<dbReference type="CDD" id="cd01004">
    <property type="entry name" value="PBP2_MidA_like"/>
    <property type="match status" value="1"/>
</dbReference>
<feature type="signal peptide" evidence="2">
    <location>
        <begin position="1"/>
        <end position="23"/>
    </location>
</feature>
<dbReference type="RefSeq" id="WP_121227733.1">
    <property type="nucleotide sequence ID" value="NZ_JBIUBA010000051.1"/>
</dbReference>
<dbReference type="Gene3D" id="3.40.190.10">
    <property type="entry name" value="Periplasmic binding protein-like II"/>
    <property type="match status" value="2"/>
</dbReference>
<dbReference type="AlphaFoldDB" id="A0A495XHC0"/>
<dbReference type="Pfam" id="PF00497">
    <property type="entry name" value="SBP_bac_3"/>
    <property type="match status" value="1"/>
</dbReference>
<evidence type="ECO:0000313" key="4">
    <source>
        <dbReference type="EMBL" id="RKT73730.1"/>
    </source>
</evidence>
<organism evidence="4 5">
    <name type="scientific">Saccharothrix variisporea</name>
    <dbReference type="NCBI Taxonomy" id="543527"/>
    <lineage>
        <taxon>Bacteria</taxon>
        <taxon>Bacillati</taxon>
        <taxon>Actinomycetota</taxon>
        <taxon>Actinomycetes</taxon>
        <taxon>Pseudonocardiales</taxon>
        <taxon>Pseudonocardiaceae</taxon>
        <taxon>Saccharothrix</taxon>
    </lineage>
</organism>